<feature type="binding site" evidence="8">
    <location>
        <position position="250"/>
    </location>
    <ligand>
        <name>Zn(2+)</name>
        <dbReference type="ChEBI" id="CHEBI:29105"/>
    </ligand>
</feature>
<dbReference type="GO" id="GO:0046872">
    <property type="term" value="F:metal ion binding"/>
    <property type="evidence" value="ECO:0007669"/>
    <property type="project" value="UniProtKB-KW"/>
</dbReference>
<feature type="binding site" evidence="7">
    <location>
        <position position="402"/>
    </location>
    <ligand>
        <name>substrate</name>
    </ligand>
</feature>
<dbReference type="AlphaFoldDB" id="G7V9L9"/>
<dbReference type="PANTHER" id="PTHR21256">
    <property type="entry name" value="HISTIDINOL DEHYDROGENASE HDH"/>
    <property type="match status" value="1"/>
</dbReference>
<reference evidence="11" key="1">
    <citation type="submission" date="2011-10" db="EMBL/GenBank/DDBJ databases">
        <title>The complete genome of chromosome of Thermovirga lienii DSM 17291.</title>
        <authorList>
            <consortium name="US DOE Joint Genome Institute (JGI-PGF)"/>
            <person name="Lucas S."/>
            <person name="Copeland A."/>
            <person name="Lapidus A."/>
            <person name="Glavina del Rio T."/>
            <person name="Dalin E."/>
            <person name="Tice H."/>
            <person name="Bruce D."/>
            <person name="Goodwin L."/>
            <person name="Pitluck S."/>
            <person name="Peters L."/>
            <person name="Mikhailova N."/>
            <person name="Saunders E."/>
            <person name="Kyrpides N."/>
            <person name="Mavromatis K."/>
            <person name="Ivanova N."/>
            <person name="Last F.I."/>
            <person name="Brettin T."/>
            <person name="Detter J.C."/>
            <person name="Han C."/>
            <person name="Larimer F."/>
            <person name="Land M."/>
            <person name="Hauser L."/>
            <person name="Markowitz V."/>
            <person name="Cheng J.-F."/>
            <person name="Hugenholtz P."/>
            <person name="Woyke T."/>
            <person name="Wu D."/>
            <person name="Spring S."/>
            <person name="Schroeder M."/>
            <person name="Brambilla E.-M."/>
            <person name="Klenk H.-P."/>
            <person name="Eisen J.A."/>
        </authorList>
    </citation>
    <scope>NUCLEOTIDE SEQUENCE [LARGE SCALE GENOMIC DNA]</scope>
    <source>
        <strain evidence="11">ATCC BAA-1197 / DSM 17291 / Cas60314</strain>
    </source>
</reference>
<dbReference type="SUPFAM" id="SSF53720">
    <property type="entry name" value="ALDH-like"/>
    <property type="match status" value="1"/>
</dbReference>
<evidence type="ECO:0000256" key="6">
    <source>
        <dbReference type="PIRSR" id="PIRSR000099-1"/>
    </source>
</evidence>
<dbReference type="CDD" id="cd06572">
    <property type="entry name" value="Histidinol_dh"/>
    <property type="match status" value="1"/>
</dbReference>
<name>G7V9L9_THELD</name>
<feature type="binding site" evidence="7">
    <location>
        <position position="315"/>
    </location>
    <ligand>
        <name>substrate</name>
    </ligand>
</feature>
<keyword evidence="2 8" id="KW-0479">Metal-binding</keyword>
<comment type="similarity">
    <text evidence="1 5 9">Belongs to the histidinol dehydrogenase family.</text>
</comment>
<feature type="binding site" evidence="7">
    <location>
        <position position="225"/>
    </location>
    <ligand>
        <name>substrate</name>
    </ligand>
</feature>
<dbReference type="eggNOG" id="COG0141">
    <property type="taxonomic scope" value="Bacteria"/>
</dbReference>
<evidence type="ECO:0000256" key="5">
    <source>
        <dbReference type="PIRNR" id="PIRNR000099"/>
    </source>
</evidence>
<protein>
    <submittedName>
        <fullName evidence="10">Histidinol dehydrogenase</fullName>
        <ecNumber evidence="10">1.1.1.23</ecNumber>
    </submittedName>
</protein>
<organism evidence="10 11">
    <name type="scientific">Thermovirga lienii (strain ATCC BAA-1197 / DSM 17291 / Cas60314)</name>
    <dbReference type="NCBI Taxonomy" id="580340"/>
    <lineage>
        <taxon>Bacteria</taxon>
        <taxon>Thermotogati</taxon>
        <taxon>Synergistota</taxon>
        <taxon>Synergistia</taxon>
        <taxon>Synergistales</taxon>
        <taxon>Thermovirgaceae</taxon>
        <taxon>Thermovirga</taxon>
    </lineage>
</organism>
<evidence type="ECO:0000313" key="11">
    <source>
        <dbReference type="Proteomes" id="UP000005868"/>
    </source>
</evidence>
<evidence type="ECO:0000256" key="9">
    <source>
        <dbReference type="RuleBase" id="RU004175"/>
    </source>
</evidence>
<evidence type="ECO:0000256" key="7">
    <source>
        <dbReference type="PIRSR" id="PIRSR000099-3"/>
    </source>
</evidence>
<dbReference type="PRINTS" id="PR00083">
    <property type="entry name" value="HOLDHDRGNASE"/>
</dbReference>
<comment type="cofactor">
    <cofactor evidence="8">
        <name>Zn(2+)</name>
        <dbReference type="ChEBI" id="CHEBI:29105"/>
    </cofactor>
    <text evidence="8">Binds 1 zinc ion per subunit.</text>
</comment>
<dbReference type="Pfam" id="PF00815">
    <property type="entry name" value="Histidinol_dh"/>
    <property type="match status" value="1"/>
</dbReference>
<feature type="binding site" evidence="7">
    <location>
        <position position="407"/>
    </location>
    <ligand>
        <name>substrate</name>
    </ligand>
</feature>
<dbReference type="PROSITE" id="PS00611">
    <property type="entry name" value="HISOL_DEHYDROGENASE"/>
    <property type="match status" value="1"/>
</dbReference>
<reference evidence="10 11" key="2">
    <citation type="journal article" date="2012" name="Stand. Genomic Sci.">
        <title>Genome sequence of the moderately thermophilic, amino-acid-degrading and sulfur-reducing bacterium Thermovirga lienii type strain (Cas60314(T)).</title>
        <authorList>
            <person name="Goker M."/>
            <person name="Saunders E."/>
            <person name="Lapidus A."/>
            <person name="Nolan M."/>
            <person name="Lucas S."/>
            <person name="Hammon N."/>
            <person name="Deshpande S."/>
            <person name="Cheng J.F."/>
            <person name="Han C."/>
            <person name="Tapia R."/>
            <person name="Goodwin L.A."/>
            <person name="Pitluck S."/>
            <person name="Liolios K."/>
            <person name="Mavromatis K."/>
            <person name="Pagani I."/>
            <person name="Ivanova N."/>
            <person name="Mikhailova N."/>
            <person name="Pati A."/>
            <person name="Chen A."/>
            <person name="Palaniappan K."/>
            <person name="Land M."/>
            <person name="Chang Y.J."/>
            <person name="Jeffries C.D."/>
            <person name="Brambilla E.M."/>
            <person name="Rohde M."/>
            <person name="Spring S."/>
            <person name="Detter J.C."/>
            <person name="Woyke T."/>
            <person name="Bristow J."/>
            <person name="Eisen J.A."/>
            <person name="Markowitz V."/>
            <person name="Hugenholtz P."/>
            <person name="Kyrpides N.C."/>
            <person name="Klenk H.P."/>
        </authorList>
    </citation>
    <scope>NUCLEOTIDE SEQUENCE [LARGE SCALE GENOMIC DNA]</scope>
    <source>
        <strain evidence="11">ATCC BAA-1197 / DSM 17291 / Cas60314</strain>
    </source>
</reference>
<dbReference type="GO" id="GO:0005737">
    <property type="term" value="C:cytoplasm"/>
    <property type="evidence" value="ECO:0007669"/>
    <property type="project" value="TreeGrafter"/>
</dbReference>
<dbReference type="InterPro" id="IPR016161">
    <property type="entry name" value="Ald_DH/histidinol_DH"/>
</dbReference>
<evidence type="ECO:0000313" key="10">
    <source>
        <dbReference type="EMBL" id="AER66569.1"/>
    </source>
</evidence>
<feature type="active site" description="Proton acceptor" evidence="6">
    <location>
        <position position="315"/>
    </location>
</feature>
<keyword evidence="4 5" id="KW-0560">Oxidoreductase</keyword>
<keyword evidence="11" id="KW-1185">Reference proteome</keyword>
<dbReference type="InterPro" id="IPR022695">
    <property type="entry name" value="Histidinol_DH_monofunct"/>
</dbReference>
<dbReference type="KEGG" id="tli:Tlie_0836"/>
<dbReference type="Gene3D" id="3.40.50.1980">
    <property type="entry name" value="Nitrogenase molybdenum iron protein domain"/>
    <property type="match status" value="2"/>
</dbReference>
<proteinExistence type="inferred from homology"/>
<gene>
    <name evidence="10" type="ordered locus">Tlie_0836</name>
</gene>
<dbReference type="NCBIfam" id="TIGR00069">
    <property type="entry name" value="hisD"/>
    <property type="match status" value="1"/>
</dbReference>
<evidence type="ECO:0000256" key="3">
    <source>
        <dbReference type="ARBA" id="ARBA00022833"/>
    </source>
</evidence>
<evidence type="ECO:0000256" key="1">
    <source>
        <dbReference type="ARBA" id="ARBA00010178"/>
    </source>
</evidence>
<dbReference type="FunFam" id="3.40.50.1980:FF:000001">
    <property type="entry name" value="Histidinol dehydrogenase"/>
    <property type="match status" value="1"/>
</dbReference>
<feature type="active site" description="Proton acceptor" evidence="6">
    <location>
        <position position="314"/>
    </location>
</feature>
<dbReference type="GO" id="GO:0004399">
    <property type="term" value="F:histidinol dehydrogenase activity"/>
    <property type="evidence" value="ECO:0007669"/>
    <property type="project" value="UniProtKB-EC"/>
</dbReference>
<feature type="binding site" evidence="7">
    <location>
        <position position="348"/>
    </location>
    <ligand>
        <name>substrate</name>
    </ligand>
</feature>
<sequence>MKCIKARNVRESVETTSLENRVREILHAIKTGGKEALLKLVKELDGYEGPLKVRIEEMDRALKSTPPALLKALERAIKNIRSFHRAQRNMIKETTLATEKGVIAGIRFAPVESAAVYIPSGRYPLPSTVLMSVIPAQEAQVPRIVALSPARGTQGIHPTILAALRLLGIEEVYAMGGAHGIGAVAYGVEGIRPVEFVVGPGNVYVTEAKRQLFGTIGIDGLAGPSEVLIIADETSNPSYVAADLLAQSEHDPLARSVLFSTSETLAEEVLKYLKLHLKTIDKTGSIEACWNGNGEIYVGTINEAIDFANEMAPEHLELSIANADAYVERFKSYGAVFLGCWSAEAFGDYIAGTNHILPTAGTARWNGALWTGTFMRPQYMLKLEREGAASLSKSGQVLASKEGLLAHKLSMELRGETND</sequence>
<accession>G7V9L9</accession>
<evidence type="ECO:0000256" key="8">
    <source>
        <dbReference type="PIRSR" id="PIRSR000099-4"/>
    </source>
</evidence>
<feature type="binding site" evidence="7">
    <location>
        <position position="247"/>
    </location>
    <ligand>
        <name>substrate</name>
    </ligand>
</feature>
<dbReference type="Proteomes" id="UP000005868">
    <property type="component" value="Chromosome"/>
</dbReference>
<dbReference type="GO" id="GO:0051287">
    <property type="term" value="F:NAD binding"/>
    <property type="evidence" value="ECO:0007669"/>
    <property type="project" value="InterPro"/>
</dbReference>
<dbReference type="STRING" id="580340.Tlie_0836"/>
<dbReference type="PIRSF" id="PIRSF000099">
    <property type="entry name" value="Histidinol_dh"/>
    <property type="match status" value="1"/>
</dbReference>
<keyword evidence="3 8" id="KW-0862">Zinc</keyword>
<dbReference type="OrthoDB" id="9805269at2"/>
<feature type="binding site" evidence="8">
    <location>
        <position position="247"/>
    </location>
    <ligand>
        <name>Zn(2+)</name>
        <dbReference type="ChEBI" id="CHEBI:29105"/>
    </ligand>
</feature>
<feature type="binding site" evidence="8">
    <location>
        <position position="348"/>
    </location>
    <ligand>
        <name>Zn(2+)</name>
        <dbReference type="ChEBI" id="CHEBI:29105"/>
    </ligand>
</feature>
<feature type="binding site" evidence="7">
    <location>
        <position position="250"/>
    </location>
    <ligand>
        <name>substrate</name>
    </ligand>
</feature>
<dbReference type="HOGENOM" id="CLU_006732_3_0_0"/>
<evidence type="ECO:0000256" key="2">
    <source>
        <dbReference type="ARBA" id="ARBA00022723"/>
    </source>
</evidence>
<dbReference type="GO" id="GO:0000105">
    <property type="term" value="P:L-histidine biosynthetic process"/>
    <property type="evidence" value="ECO:0007669"/>
    <property type="project" value="InterPro"/>
</dbReference>
<evidence type="ECO:0000256" key="4">
    <source>
        <dbReference type="ARBA" id="ARBA00023002"/>
    </source>
</evidence>
<dbReference type="PANTHER" id="PTHR21256:SF2">
    <property type="entry name" value="HISTIDINE BIOSYNTHESIS TRIFUNCTIONAL PROTEIN"/>
    <property type="match status" value="1"/>
</dbReference>
<dbReference type="EMBL" id="CP003096">
    <property type="protein sequence ID" value="AER66569.1"/>
    <property type="molecule type" value="Genomic_DNA"/>
</dbReference>
<dbReference type="EC" id="1.1.1.23" evidence="10"/>
<dbReference type="InterPro" id="IPR001692">
    <property type="entry name" value="Histidinol_DH_CS"/>
</dbReference>
<dbReference type="InterPro" id="IPR012131">
    <property type="entry name" value="Hstdl_DH"/>
</dbReference>
<feature type="binding site" evidence="8">
    <location>
        <position position="407"/>
    </location>
    <ligand>
        <name>Zn(2+)</name>
        <dbReference type="ChEBI" id="CHEBI:29105"/>
    </ligand>
</feature>
<dbReference type="Gene3D" id="1.20.5.1300">
    <property type="match status" value="1"/>
</dbReference>